<keyword evidence="1" id="KW-0436">Ligase</keyword>
<reference evidence="7 8" key="1">
    <citation type="submission" date="2019-01" db="EMBL/GenBank/DDBJ databases">
        <authorList>
            <person name="Ruckert C."/>
            <person name="Busche T."/>
            <person name="Kalinowski J."/>
        </authorList>
    </citation>
    <scope>NUCLEOTIDE SEQUENCE [LARGE SCALE GENOMIC DNA]</scope>
    <source>
        <strain evidence="7 8">136/3</strain>
    </source>
</reference>
<dbReference type="Pfam" id="PF02222">
    <property type="entry name" value="ATP-grasp"/>
    <property type="match status" value="1"/>
</dbReference>
<feature type="domain" description="ATP-grasp" evidence="6">
    <location>
        <begin position="109"/>
        <end position="298"/>
    </location>
</feature>
<dbReference type="InterPro" id="IPR016185">
    <property type="entry name" value="PreATP-grasp_dom_sf"/>
</dbReference>
<keyword evidence="4 5" id="KW-0067">ATP-binding</keyword>
<evidence type="ECO:0000256" key="3">
    <source>
        <dbReference type="ARBA" id="ARBA00022755"/>
    </source>
</evidence>
<dbReference type="AlphaFoldDB" id="A0A410W6D4"/>
<dbReference type="InterPro" id="IPR013815">
    <property type="entry name" value="ATP_grasp_subdomain_1"/>
</dbReference>
<dbReference type="SUPFAM" id="SSF56059">
    <property type="entry name" value="Glutathione synthetase ATP-binding domain-like"/>
    <property type="match status" value="1"/>
</dbReference>
<name>A0A410W6D4_9CORY</name>
<dbReference type="Gene3D" id="3.30.470.20">
    <property type="entry name" value="ATP-grasp fold, B domain"/>
    <property type="match status" value="1"/>
</dbReference>
<dbReference type="GO" id="GO:0016874">
    <property type="term" value="F:ligase activity"/>
    <property type="evidence" value="ECO:0007669"/>
    <property type="project" value="UniProtKB-KW"/>
</dbReference>
<evidence type="ECO:0000256" key="4">
    <source>
        <dbReference type="ARBA" id="ARBA00022840"/>
    </source>
</evidence>
<dbReference type="Gene3D" id="3.40.50.20">
    <property type="match status" value="2"/>
</dbReference>
<keyword evidence="8" id="KW-1185">Reference proteome</keyword>
<dbReference type="GO" id="GO:0016740">
    <property type="term" value="F:transferase activity"/>
    <property type="evidence" value="ECO:0007669"/>
    <property type="project" value="UniProtKB-KW"/>
</dbReference>
<dbReference type="EC" id="2.1.2.-" evidence="7"/>
<gene>
    <name evidence="7" type="primary">purT</name>
    <name evidence="7" type="ORF">CPELA_01440</name>
</gene>
<evidence type="ECO:0000313" key="8">
    <source>
        <dbReference type="Proteomes" id="UP000288929"/>
    </source>
</evidence>
<dbReference type="InterPro" id="IPR003135">
    <property type="entry name" value="ATP-grasp_carboxylate-amine"/>
</dbReference>
<organism evidence="7 8">
    <name type="scientific">Corynebacterium pelargi</name>
    <dbReference type="NCBI Taxonomy" id="1471400"/>
    <lineage>
        <taxon>Bacteria</taxon>
        <taxon>Bacillati</taxon>
        <taxon>Actinomycetota</taxon>
        <taxon>Actinomycetes</taxon>
        <taxon>Mycobacteriales</taxon>
        <taxon>Corynebacteriaceae</taxon>
        <taxon>Corynebacterium</taxon>
    </lineage>
</organism>
<dbReference type="GO" id="GO:0046872">
    <property type="term" value="F:metal ion binding"/>
    <property type="evidence" value="ECO:0007669"/>
    <property type="project" value="InterPro"/>
</dbReference>
<dbReference type="InterPro" id="IPR011761">
    <property type="entry name" value="ATP-grasp"/>
</dbReference>
<evidence type="ECO:0000256" key="1">
    <source>
        <dbReference type="ARBA" id="ARBA00022598"/>
    </source>
</evidence>
<dbReference type="PANTHER" id="PTHR43055:SF1">
    <property type="entry name" value="FORMATE-DEPENDENT PHOSPHORIBOSYLGLYCINAMIDE FORMYLTRANSFERASE"/>
    <property type="match status" value="1"/>
</dbReference>
<dbReference type="Proteomes" id="UP000288929">
    <property type="component" value="Chromosome"/>
</dbReference>
<accession>A0A410W6D4</accession>
<dbReference type="RefSeq" id="WP_128889153.1">
    <property type="nucleotide sequence ID" value="NZ_BMCX01000006.1"/>
</dbReference>
<dbReference type="GO" id="GO:0005524">
    <property type="term" value="F:ATP binding"/>
    <property type="evidence" value="ECO:0007669"/>
    <property type="project" value="UniProtKB-UniRule"/>
</dbReference>
<dbReference type="PROSITE" id="PS50975">
    <property type="entry name" value="ATP_GRASP"/>
    <property type="match status" value="1"/>
</dbReference>
<keyword evidence="2 5" id="KW-0547">Nucleotide-binding</keyword>
<evidence type="ECO:0000256" key="2">
    <source>
        <dbReference type="ARBA" id="ARBA00022741"/>
    </source>
</evidence>
<dbReference type="Gene3D" id="3.30.1490.20">
    <property type="entry name" value="ATP-grasp fold, A domain"/>
    <property type="match status" value="1"/>
</dbReference>
<sequence length="372" mass="40334">MFTPAFISTPKSSDPTKVLILGACELGHNLARAFSGLGVEVQLLGESTLPQEHERLLEIVREIRPNIVVPASDRVSVAALQRIEQEYPGSVAPSSRAIEAAYNREVMRRIASEELGLPTSKFAFADTLEAFAQATEELGFPCVAKPVENTGGGTNFVLRDQRDVGAAWKHLKGQRSIIERFVEFDAAVLMLAIRSINPADGKLSTWFCEPIAQQHEHGELLGSVQPLHLPEQALDNARSVTARISNAIGGRGLFAVELFLVGDDIYFSGVSPRPLPSGTVTRVSQRFSQSELHARAILGLPIDATLTSPGACAFSSRVPADIPREQFAQALSTPESDIHFSTDGGTVAMATADDIHQAWERAIKVREILLNH</sequence>
<dbReference type="PANTHER" id="PTHR43055">
    <property type="entry name" value="FORMATE-DEPENDENT PHOSPHORIBOSYLGLYCINAMIDE FORMYLTRANSFERASE"/>
    <property type="match status" value="1"/>
</dbReference>
<keyword evidence="7" id="KW-0808">Transferase</keyword>
<dbReference type="KEGG" id="cpeg:CPELA_01440"/>
<evidence type="ECO:0000256" key="5">
    <source>
        <dbReference type="PROSITE-ProRule" id="PRU00409"/>
    </source>
</evidence>
<dbReference type="GO" id="GO:0005829">
    <property type="term" value="C:cytosol"/>
    <property type="evidence" value="ECO:0007669"/>
    <property type="project" value="TreeGrafter"/>
</dbReference>
<dbReference type="GO" id="GO:0006164">
    <property type="term" value="P:purine nucleotide biosynthetic process"/>
    <property type="evidence" value="ECO:0007669"/>
    <property type="project" value="UniProtKB-KW"/>
</dbReference>
<evidence type="ECO:0000313" key="7">
    <source>
        <dbReference type="EMBL" id="QAU51588.1"/>
    </source>
</evidence>
<dbReference type="OrthoDB" id="9804625at2"/>
<dbReference type="SUPFAM" id="SSF52440">
    <property type="entry name" value="PreATP-grasp domain"/>
    <property type="match status" value="1"/>
</dbReference>
<keyword evidence="3" id="KW-0658">Purine biosynthesis</keyword>
<proteinExistence type="predicted"/>
<evidence type="ECO:0000259" key="6">
    <source>
        <dbReference type="PROSITE" id="PS50975"/>
    </source>
</evidence>
<protein>
    <submittedName>
        <fullName evidence="7">Phosphoribosylglycinamide formyltransferase 2</fullName>
        <ecNumber evidence="7">2.1.2.-</ecNumber>
    </submittedName>
</protein>
<dbReference type="EMBL" id="CP035299">
    <property type="protein sequence ID" value="QAU51588.1"/>
    <property type="molecule type" value="Genomic_DNA"/>
</dbReference>